<dbReference type="SUPFAM" id="SSF46785">
    <property type="entry name" value="Winged helix' DNA-binding domain"/>
    <property type="match status" value="1"/>
</dbReference>
<dbReference type="InterPro" id="IPR036388">
    <property type="entry name" value="WH-like_DNA-bd_sf"/>
</dbReference>
<organism evidence="6 7">
    <name type="scientific">Mycoplana azooxidifex</name>
    <dbReference type="NCBI Taxonomy" id="1636188"/>
    <lineage>
        <taxon>Bacteria</taxon>
        <taxon>Pseudomonadati</taxon>
        <taxon>Pseudomonadota</taxon>
        <taxon>Alphaproteobacteria</taxon>
        <taxon>Hyphomicrobiales</taxon>
        <taxon>Rhizobiaceae</taxon>
        <taxon>Mycoplana</taxon>
    </lineage>
</organism>
<evidence type="ECO:0000313" key="7">
    <source>
        <dbReference type="Proteomes" id="UP000574761"/>
    </source>
</evidence>
<dbReference type="InterPro" id="IPR036390">
    <property type="entry name" value="WH_DNA-bd_sf"/>
</dbReference>
<dbReference type="Gene3D" id="1.10.10.10">
    <property type="entry name" value="Winged helix-like DNA-binding domain superfamily/Winged helix DNA-binding domain"/>
    <property type="match status" value="1"/>
</dbReference>
<keyword evidence="3 6" id="KW-0238">DNA-binding</keyword>
<name>A0A7W6DD93_9HYPH</name>
<accession>A0A7W6DD93</accession>
<dbReference type="InterPro" id="IPR000847">
    <property type="entry name" value="LysR_HTH_N"/>
</dbReference>
<dbReference type="AlphaFoldDB" id="A0A7W6DD93"/>
<dbReference type="Pfam" id="PF00126">
    <property type="entry name" value="HTH_1"/>
    <property type="match status" value="1"/>
</dbReference>
<dbReference type="Gene3D" id="3.40.190.10">
    <property type="entry name" value="Periplasmic binding protein-like II"/>
    <property type="match status" value="2"/>
</dbReference>
<dbReference type="InterPro" id="IPR005119">
    <property type="entry name" value="LysR_subst-bd"/>
</dbReference>
<evidence type="ECO:0000313" key="6">
    <source>
        <dbReference type="EMBL" id="MBB3979136.1"/>
    </source>
</evidence>
<dbReference type="RefSeq" id="WP_183807379.1">
    <property type="nucleotide sequence ID" value="NZ_JACIEE010000009.1"/>
</dbReference>
<dbReference type="GO" id="GO:0003700">
    <property type="term" value="F:DNA-binding transcription factor activity"/>
    <property type="evidence" value="ECO:0007669"/>
    <property type="project" value="InterPro"/>
</dbReference>
<dbReference type="PROSITE" id="PS50931">
    <property type="entry name" value="HTH_LYSR"/>
    <property type="match status" value="1"/>
</dbReference>
<dbReference type="EMBL" id="JACIEE010000009">
    <property type="protein sequence ID" value="MBB3979136.1"/>
    <property type="molecule type" value="Genomic_DNA"/>
</dbReference>
<gene>
    <name evidence="6" type="ORF">GGQ64_004372</name>
</gene>
<dbReference type="Pfam" id="PF03466">
    <property type="entry name" value="LysR_substrate"/>
    <property type="match status" value="1"/>
</dbReference>
<dbReference type="PANTHER" id="PTHR30126:SF80">
    <property type="entry name" value="TRANSCRIPTIONAL REGULATOR-RELATED"/>
    <property type="match status" value="1"/>
</dbReference>
<comment type="similarity">
    <text evidence="1">Belongs to the LysR transcriptional regulatory family.</text>
</comment>
<evidence type="ECO:0000256" key="3">
    <source>
        <dbReference type="ARBA" id="ARBA00023125"/>
    </source>
</evidence>
<sequence>MRGSLVPASLRYADQVARSGSIQKAAKELNVAASAIDRQILLLEEDLGVELFERLPRGMRLTAAGDALITLARRWKSDERRAVTEIRQLQGVHQGHMRLVAMDSHANGFLPQFIEKLAVQHPRISLAVEIASPDDALTMLMSGEADIIAAFNLSPRRDVHVLWSAELPFGCVVAPGHELSKVATTSLQEAVHYPIALQSRALFIRRYLDARYSWLFNDPQKAVVTNSLQLVKNLARSGRYIAFTSELDAAPEIIAGSLLFRPVRDKGAEPQTVGLAIDAKKPLSRVGRIVGDLLKSELEICLRSVRQISEVSTRLDDRATGPPTKGRRNS</sequence>
<keyword evidence="4" id="KW-0804">Transcription</keyword>
<dbReference type="SUPFAM" id="SSF53850">
    <property type="entry name" value="Periplasmic binding protein-like II"/>
    <property type="match status" value="1"/>
</dbReference>
<keyword evidence="7" id="KW-1185">Reference proteome</keyword>
<dbReference type="Proteomes" id="UP000574761">
    <property type="component" value="Unassembled WGS sequence"/>
</dbReference>
<keyword evidence="2" id="KW-0805">Transcription regulation</keyword>
<dbReference type="PANTHER" id="PTHR30126">
    <property type="entry name" value="HTH-TYPE TRANSCRIPTIONAL REGULATOR"/>
    <property type="match status" value="1"/>
</dbReference>
<dbReference type="PRINTS" id="PR00039">
    <property type="entry name" value="HTHLYSR"/>
</dbReference>
<evidence type="ECO:0000259" key="5">
    <source>
        <dbReference type="PROSITE" id="PS50931"/>
    </source>
</evidence>
<comment type="caution">
    <text evidence="6">The sequence shown here is derived from an EMBL/GenBank/DDBJ whole genome shotgun (WGS) entry which is preliminary data.</text>
</comment>
<protein>
    <submittedName>
        <fullName evidence="6">DNA-binding transcriptional LysR family regulator</fullName>
    </submittedName>
</protein>
<proteinExistence type="inferred from homology"/>
<dbReference type="GO" id="GO:0000976">
    <property type="term" value="F:transcription cis-regulatory region binding"/>
    <property type="evidence" value="ECO:0007669"/>
    <property type="project" value="TreeGrafter"/>
</dbReference>
<evidence type="ECO:0000256" key="1">
    <source>
        <dbReference type="ARBA" id="ARBA00009437"/>
    </source>
</evidence>
<evidence type="ECO:0000256" key="2">
    <source>
        <dbReference type="ARBA" id="ARBA00023015"/>
    </source>
</evidence>
<reference evidence="6 7" key="1">
    <citation type="submission" date="2020-08" db="EMBL/GenBank/DDBJ databases">
        <title>Genomic Encyclopedia of Type Strains, Phase IV (KMG-IV): sequencing the most valuable type-strain genomes for metagenomic binning, comparative biology and taxonomic classification.</title>
        <authorList>
            <person name="Goeker M."/>
        </authorList>
    </citation>
    <scope>NUCLEOTIDE SEQUENCE [LARGE SCALE GENOMIC DNA]</scope>
    <source>
        <strain evidence="6 7">DSM 100211</strain>
    </source>
</reference>
<feature type="domain" description="HTH lysR-type" evidence="5">
    <location>
        <begin position="5"/>
        <end position="62"/>
    </location>
</feature>
<evidence type="ECO:0000256" key="4">
    <source>
        <dbReference type="ARBA" id="ARBA00023163"/>
    </source>
</evidence>